<dbReference type="EMBL" id="KE161520">
    <property type="protein sequence ID" value="EPQ04315.1"/>
    <property type="molecule type" value="Genomic_DNA"/>
</dbReference>
<evidence type="ECO:0000313" key="2">
    <source>
        <dbReference type="Proteomes" id="UP000052978"/>
    </source>
</evidence>
<accession>S7ML64</accession>
<proteinExistence type="predicted"/>
<sequence length="114" mass="13115">MVPIVMVIIDNKFIYLGNSIFINSDMQINHEPQEMPAKPPAPASTTSWARVDHKEALTSFMEQTLLTLCLACKKVDEDMYEDWRQGQQEASILFQNWGHALYQVYEEISRTSSC</sequence>
<protein>
    <submittedName>
        <fullName evidence="1">Putative phospholipid-transporting ATPase IK</fullName>
    </submittedName>
</protein>
<name>S7ML64_MYOBR</name>
<dbReference type="AlphaFoldDB" id="S7ML64"/>
<organism evidence="1 2">
    <name type="scientific">Myotis brandtii</name>
    <name type="common">Brandt's bat</name>
    <dbReference type="NCBI Taxonomy" id="109478"/>
    <lineage>
        <taxon>Eukaryota</taxon>
        <taxon>Metazoa</taxon>
        <taxon>Chordata</taxon>
        <taxon>Craniata</taxon>
        <taxon>Vertebrata</taxon>
        <taxon>Euteleostomi</taxon>
        <taxon>Mammalia</taxon>
        <taxon>Eutheria</taxon>
        <taxon>Laurasiatheria</taxon>
        <taxon>Chiroptera</taxon>
        <taxon>Yangochiroptera</taxon>
        <taxon>Vespertilionidae</taxon>
        <taxon>Myotis</taxon>
    </lineage>
</organism>
<gene>
    <name evidence="1" type="ORF">D623_10024504</name>
</gene>
<keyword evidence="2" id="KW-1185">Reference proteome</keyword>
<reference evidence="1 2" key="1">
    <citation type="journal article" date="2013" name="Nat. Commun.">
        <title>Genome analysis reveals insights into physiology and longevity of the Brandt's bat Myotis brandtii.</title>
        <authorList>
            <person name="Seim I."/>
            <person name="Fang X."/>
            <person name="Xiong Z."/>
            <person name="Lobanov A.V."/>
            <person name="Huang Z."/>
            <person name="Ma S."/>
            <person name="Feng Y."/>
            <person name="Turanov A.A."/>
            <person name="Zhu Y."/>
            <person name="Lenz T.L."/>
            <person name="Gerashchenko M.V."/>
            <person name="Fan D."/>
            <person name="Hee Yim S."/>
            <person name="Yao X."/>
            <person name="Jordan D."/>
            <person name="Xiong Y."/>
            <person name="Ma Y."/>
            <person name="Lyapunov A.N."/>
            <person name="Chen G."/>
            <person name="Kulakova O.I."/>
            <person name="Sun Y."/>
            <person name="Lee S.G."/>
            <person name="Bronson R.T."/>
            <person name="Moskalev A.A."/>
            <person name="Sunyaev S.R."/>
            <person name="Zhang G."/>
            <person name="Krogh A."/>
            <person name="Wang J."/>
            <person name="Gladyshev V.N."/>
        </authorList>
    </citation>
    <scope>NUCLEOTIDE SEQUENCE [LARGE SCALE GENOMIC DNA]</scope>
</reference>
<dbReference type="Proteomes" id="UP000052978">
    <property type="component" value="Unassembled WGS sequence"/>
</dbReference>
<evidence type="ECO:0000313" key="1">
    <source>
        <dbReference type="EMBL" id="EPQ04315.1"/>
    </source>
</evidence>